<comment type="subunit">
    <text evidence="7">LSm subunits form a heteromer with a doughnut shape.</text>
</comment>
<organism evidence="9 10">
    <name type="scientific">Glossina palpalis gambiensis</name>
    <dbReference type="NCBI Taxonomy" id="67801"/>
    <lineage>
        <taxon>Eukaryota</taxon>
        <taxon>Metazoa</taxon>
        <taxon>Ecdysozoa</taxon>
        <taxon>Arthropoda</taxon>
        <taxon>Hexapoda</taxon>
        <taxon>Insecta</taxon>
        <taxon>Pterygota</taxon>
        <taxon>Neoptera</taxon>
        <taxon>Endopterygota</taxon>
        <taxon>Diptera</taxon>
        <taxon>Brachycera</taxon>
        <taxon>Muscomorpha</taxon>
        <taxon>Hippoboscoidea</taxon>
        <taxon>Glossinidae</taxon>
        <taxon>Glossina</taxon>
    </lineage>
</organism>
<dbReference type="InterPro" id="IPR044642">
    <property type="entry name" value="PTHR15588"/>
</dbReference>
<reference evidence="9" key="2">
    <citation type="submission" date="2020-05" db="UniProtKB">
        <authorList>
            <consortium name="EnsemblMetazoa"/>
        </authorList>
    </citation>
    <scope>IDENTIFICATION</scope>
    <source>
        <strain evidence="9">IAEA</strain>
    </source>
</reference>
<dbReference type="EMBL" id="JXJN01015015">
    <property type="status" value="NOT_ANNOTATED_CDS"/>
    <property type="molecule type" value="Genomic_DNA"/>
</dbReference>
<dbReference type="GO" id="GO:0003729">
    <property type="term" value="F:mRNA binding"/>
    <property type="evidence" value="ECO:0007669"/>
    <property type="project" value="TreeGrafter"/>
</dbReference>
<name>A0A1B0BIP1_9MUSC</name>
<protein>
    <recommendedName>
        <fullName evidence="7">U6 snRNA-associated Sm-like protein LSm8</fullName>
    </recommendedName>
</protein>
<dbReference type="GO" id="GO:0005688">
    <property type="term" value="C:U6 snRNP"/>
    <property type="evidence" value="ECO:0007669"/>
    <property type="project" value="UniProtKB-UniRule"/>
</dbReference>
<accession>A0A1B0BIP1</accession>
<dbReference type="PANTHER" id="PTHR15588:SF9">
    <property type="entry name" value="U6 SNRNA-ASSOCIATED SM-LIKE PROTEIN LSM8"/>
    <property type="match status" value="1"/>
</dbReference>
<dbReference type="Pfam" id="PF01423">
    <property type="entry name" value="LSM"/>
    <property type="match status" value="1"/>
</dbReference>
<dbReference type="VEuPathDB" id="VectorBase:GPPI031392"/>
<dbReference type="SUPFAM" id="SSF50182">
    <property type="entry name" value="Sm-like ribonucleoproteins"/>
    <property type="match status" value="1"/>
</dbReference>
<reference evidence="10" key="1">
    <citation type="submission" date="2015-01" db="EMBL/GenBank/DDBJ databases">
        <authorList>
            <person name="Aksoy S."/>
            <person name="Warren W."/>
            <person name="Wilson R.K."/>
        </authorList>
    </citation>
    <scope>NUCLEOTIDE SEQUENCE [LARGE SCALE GENOMIC DNA]</scope>
    <source>
        <strain evidence="10">IAEA</strain>
    </source>
</reference>
<evidence type="ECO:0000256" key="2">
    <source>
        <dbReference type="ARBA" id="ARBA00022728"/>
    </source>
</evidence>
<comment type="subcellular location">
    <subcellularLocation>
        <location evidence="1 7">Nucleus</location>
    </subcellularLocation>
</comment>
<dbReference type="CDD" id="cd01727">
    <property type="entry name" value="LSm8"/>
    <property type="match status" value="1"/>
</dbReference>
<keyword evidence="5 7" id="KW-0539">Nucleus</keyword>
<keyword evidence="7" id="KW-0507">mRNA processing</keyword>
<evidence type="ECO:0000256" key="5">
    <source>
        <dbReference type="ARBA" id="ARBA00023242"/>
    </source>
</evidence>
<dbReference type="InterPro" id="IPR010920">
    <property type="entry name" value="LSM_dom_sf"/>
</dbReference>
<evidence type="ECO:0000256" key="3">
    <source>
        <dbReference type="ARBA" id="ARBA00022884"/>
    </source>
</evidence>
<evidence type="ECO:0000313" key="10">
    <source>
        <dbReference type="Proteomes" id="UP000092460"/>
    </source>
</evidence>
<dbReference type="Gene3D" id="2.30.30.100">
    <property type="match status" value="1"/>
</dbReference>
<sequence>MASALEQYIYHTVPIITADGRSFIGTLKGFGQTINVILDESHELVFSTTTGNEQIVLHIIRGILDINIPGSKLLRQKICSWSV</sequence>
<keyword evidence="10" id="KW-1185">Reference proteome</keyword>
<evidence type="ECO:0000256" key="6">
    <source>
        <dbReference type="ARBA" id="ARBA00023274"/>
    </source>
</evidence>
<keyword evidence="3 7" id="KW-0694">RNA-binding</keyword>
<evidence type="ECO:0000256" key="1">
    <source>
        <dbReference type="ARBA" id="ARBA00004123"/>
    </source>
</evidence>
<dbReference type="Proteomes" id="UP000092460">
    <property type="component" value="Unassembled WGS sequence"/>
</dbReference>
<comment type="similarity">
    <text evidence="7">Belongs to the snRNP Sm proteins family.</text>
</comment>
<keyword evidence="6 7" id="KW-0687">Ribonucleoprotein</keyword>
<dbReference type="SMART" id="SM00651">
    <property type="entry name" value="Sm"/>
    <property type="match status" value="1"/>
</dbReference>
<feature type="domain" description="Sm" evidence="8">
    <location>
        <begin position="3"/>
        <end position="68"/>
    </location>
</feature>
<gene>
    <name evidence="7" type="primary">LSM8</name>
</gene>
<evidence type="ECO:0000313" key="9">
    <source>
        <dbReference type="EnsemblMetazoa" id="GPPI031392-PA"/>
    </source>
</evidence>
<proteinExistence type="inferred from homology"/>
<evidence type="ECO:0000256" key="4">
    <source>
        <dbReference type="ARBA" id="ARBA00023187"/>
    </source>
</evidence>
<dbReference type="InterPro" id="IPR034103">
    <property type="entry name" value="Lsm8"/>
</dbReference>
<comment type="function">
    <text evidence="7">Plays role in pre-mRNA splicing as component of the U4/U6-U5 tri-snRNP complex that is involved in spliceosome assembly, and as component of the precatalytic spliceosome (spliceosome B complex). The heptameric LSM2-8 complex binds specifically to the 3'-terminal U-tract of U6 snRNA.</text>
</comment>
<dbReference type="AlphaFoldDB" id="A0A1B0BIP1"/>
<evidence type="ECO:0000259" key="8">
    <source>
        <dbReference type="SMART" id="SM00651"/>
    </source>
</evidence>
<dbReference type="PANTHER" id="PTHR15588">
    <property type="entry name" value="LSM1"/>
    <property type="match status" value="1"/>
</dbReference>
<dbReference type="InterPro" id="IPR001163">
    <property type="entry name" value="Sm_dom_euk/arc"/>
</dbReference>
<dbReference type="GO" id="GO:0071011">
    <property type="term" value="C:precatalytic spliceosome"/>
    <property type="evidence" value="ECO:0007669"/>
    <property type="project" value="TreeGrafter"/>
</dbReference>
<dbReference type="GO" id="GO:0046540">
    <property type="term" value="C:U4/U6 x U5 tri-snRNP complex"/>
    <property type="evidence" value="ECO:0007669"/>
    <property type="project" value="UniProtKB-UniRule"/>
</dbReference>
<dbReference type="EnsemblMetazoa" id="GPPI031392-RA">
    <property type="protein sequence ID" value="GPPI031392-PA"/>
    <property type="gene ID" value="GPPI031392"/>
</dbReference>
<keyword evidence="4 7" id="KW-0508">mRNA splicing</keyword>
<dbReference type="GO" id="GO:0000398">
    <property type="term" value="P:mRNA splicing, via spliceosome"/>
    <property type="evidence" value="ECO:0007669"/>
    <property type="project" value="UniProtKB-UniRule"/>
</dbReference>
<evidence type="ECO:0000256" key="7">
    <source>
        <dbReference type="RuleBase" id="RU365048"/>
    </source>
</evidence>
<keyword evidence="2 7" id="KW-0747">Spliceosome</keyword>